<evidence type="ECO:0000256" key="8">
    <source>
        <dbReference type="RuleBase" id="RU361233"/>
    </source>
</evidence>
<sequence length="152" mass="16086">MRVFAGTPGTATGLFLRIAQCIFAAGSIASMASTHSFFNFTAFCYLIAAMGLQVIWSFGLALIDAYAIVQKKVLHSPVLISLFVVGDWVTATLSLAAASASAGITTLYFYDLGHCSVDNECQKYQASVGLAICCCFTIATSSLIMLWLLASG</sequence>
<evidence type="ECO:0000256" key="6">
    <source>
        <dbReference type="ARBA" id="ARBA00022989"/>
    </source>
</evidence>
<reference evidence="10 11" key="1">
    <citation type="submission" date="2014-04" db="EMBL/GenBank/DDBJ databases">
        <authorList>
            <consortium name="International Citrus Genome Consortium"/>
            <person name="Gmitter F."/>
            <person name="Chen C."/>
            <person name="Farmerie W."/>
            <person name="Harkins T."/>
            <person name="Desany B."/>
            <person name="Mohiuddin M."/>
            <person name="Kodira C."/>
            <person name="Borodovsky M."/>
            <person name="Lomsadze A."/>
            <person name="Burns P."/>
            <person name="Jenkins J."/>
            <person name="Prochnik S."/>
            <person name="Shu S."/>
            <person name="Chapman J."/>
            <person name="Pitluck S."/>
            <person name="Schmutz J."/>
            <person name="Rokhsar D."/>
        </authorList>
    </citation>
    <scope>NUCLEOTIDE SEQUENCE</scope>
</reference>
<dbReference type="Pfam" id="PF04535">
    <property type="entry name" value="CASP_dom"/>
    <property type="match status" value="1"/>
</dbReference>
<dbReference type="eggNOG" id="ENOG502RYAJ">
    <property type="taxonomic scope" value="Eukaryota"/>
</dbReference>
<evidence type="ECO:0000256" key="5">
    <source>
        <dbReference type="ARBA" id="ARBA00022692"/>
    </source>
</evidence>
<evidence type="ECO:0000256" key="7">
    <source>
        <dbReference type="ARBA" id="ARBA00023136"/>
    </source>
</evidence>
<evidence type="ECO:0000256" key="3">
    <source>
        <dbReference type="ARBA" id="ARBA00011489"/>
    </source>
</evidence>
<keyword evidence="11" id="KW-1185">Reference proteome</keyword>
<dbReference type="PANTHER" id="PTHR32021">
    <property type="entry name" value="CASP-LIKE PROTEIN 5B3"/>
    <property type="match status" value="1"/>
</dbReference>
<comment type="caution">
    <text evidence="8">Lacks conserved residue(s) required for the propagation of feature annotation.</text>
</comment>
<dbReference type="InterPro" id="IPR045009">
    <property type="entry name" value="CASPL-5"/>
</dbReference>
<keyword evidence="5 8" id="KW-0812">Transmembrane</keyword>
<dbReference type="STRING" id="2711.A0A067F2B7"/>
<feature type="transmembrane region" description="Helical" evidence="8">
    <location>
        <begin position="78"/>
        <end position="104"/>
    </location>
</feature>
<evidence type="ECO:0000313" key="10">
    <source>
        <dbReference type="EMBL" id="KDO57627.1"/>
    </source>
</evidence>
<evidence type="ECO:0000259" key="9">
    <source>
        <dbReference type="Pfam" id="PF04535"/>
    </source>
</evidence>
<dbReference type="AlphaFoldDB" id="A0A067F2B7"/>
<evidence type="ECO:0000256" key="4">
    <source>
        <dbReference type="ARBA" id="ARBA00022475"/>
    </source>
</evidence>
<gene>
    <name evidence="10" type="ORF">CISIN_1g031826mg</name>
</gene>
<feature type="transmembrane region" description="Helical" evidence="8">
    <location>
        <begin position="40"/>
        <end position="66"/>
    </location>
</feature>
<protein>
    <recommendedName>
        <fullName evidence="8">CASP-like protein</fullName>
    </recommendedName>
</protein>
<dbReference type="InterPro" id="IPR006702">
    <property type="entry name" value="CASP_dom"/>
</dbReference>
<organism evidence="10 11">
    <name type="scientific">Citrus sinensis</name>
    <name type="common">Sweet orange</name>
    <name type="synonym">Citrus aurantium var. sinensis</name>
    <dbReference type="NCBI Taxonomy" id="2711"/>
    <lineage>
        <taxon>Eukaryota</taxon>
        <taxon>Viridiplantae</taxon>
        <taxon>Streptophyta</taxon>
        <taxon>Embryophyta</taxon>
        <taxon>Tracheophyta</taxon>
        <taxon>Spermatophyta</taxon>
        <taxon>Magnoliopsida</taxon>
        <taxon>eudicotyledons</taxon>
        <taxon>Gunneridae</taxon>
        <taxon>Pentapetalae</taxon>
        <taxon>rosids</taxon>
        <taxon>malvids</taxon>
        <taxon>Sapindales</taxon>
        <taxon>Rutaceae</taxon>
        <taxon>Aurantioideae</taxon>
        <taxon>Citrus</taxon>
    </lineage>
</organism>
<dbReference type="GO" id="GO:0005886">
    <property type="term" value="C:plasma membrane"/>
    <property type="evidence" value="ECO:0000318"/>
    <property type="project" value="GO_Central"/>
</dbReference>
<keyword evidence="4 8" id="KW-1003">Cell membrane</keyword>
<accession>A0A067F2B7</accession>
<comment type="subcellular location">
    <subcellularLocation>
        <location evidence="1 8">Cell membrane</location>
        <topology evidence="1 8">Multi-pass membrane protein</topology>
    </subcellularLocation>
</comment>
<evidence type="ECO:0000313" key="11">
    <source>
        <dbReference type="Proteomes" id="UP000027120"/>
    </source>
</evidence>
<dbReference type="OrthoDB" id="754299at2759"/>
<keyword evidence="6 8" id="KW-1133">Transmembrane helix</keyword>
<dbReference type="KEGG" id="cit:102607894"/>
<feature type="domain" description="Casparian strip membrane protein" evidence="9">
    <location>
        <begin position="7"/>
        <end position="135"/>
    </location>
</feature>
<comment type="subunit">
    <text evidence="3 8">Homodimer and heterodimers.</text>
</comment>
<evidence type="ECO:0000256" key="1">
    <source>
        <dbReference type="ARBA" id="ARBA00004651"/>
    </source>
</evidence>
<dbReference type="PaxDb" id="2711-XP_006489575.1"/>
<feature type="transmembrane region" description="Helical" evidence="8">
    <location>
        <begin position="124"/>
        <end position="150"/>
    </location>
</feature>
<dbReference type="EMBL" id="KK784960">
    <property type="protein sequence ID" value="KDO57627.1"/>
    <property type="molecule type" value="Genomic_DNA"/>
</dbReference>
<evidence type="ECO:0000256" key="2">
    <source>
        <dbReference type="ARBA" id="ARBA00007651"/>
    </source>
</evidence>
<keyword evidence="7 8" id="KW-0472">Membrane</keyword>
<dbReference type="Proteomes" id="UP000027120">
    <property type="component" value="Unassembled WGS sequence"/>
</dbReference>
<name>A0A067F2B7_CITSI</name>
<proteinExistence type="inferred from homology"/>
<comment type="similarity">
    <text evidence="2 8">Belongs to the Casparian strip membrane proteins (CASP) family.</text>
</comment>
<dbReference type="PANTHER" id="PTHR32021:SF5">
    <property type="entry name" value="CASP-LIKE PROTEIN 5B3"/>
    <property type="match status" value="1"/>
</dbReference>